<accession>A0A9P5Z2G4</accession>
<evidence type="ECO:0000313" key="4">
    <source>
        <dbReference type="Proteomes" id="UP000807469"/>
    </source>
</evidence>
<keyword evidence="1" id="KW-0175">Coiled coil</keyword>
<comment type="caution">
    <text evidence="3">The sequence shown here is derived from an EMBL/GenBank/DDBJ whole genome shotgun (WGS) entry which is preliminary data.</text>
</comment>
<organism evidence="3 4">
    <name type="scientific">Pholiota conissans</name>
    <dbReference type="NCBI Taxonomy" id="109636"/>
    <lineage>
        <taxon>Eukaryota</taxon>
        <taxon>Fungi</taxon>
        <taxon>Dikarya</taxon>
        <taxon>Basidiomycota</taxon>
        <taxon>Agaricomycotina</taxon>
        <taxon>Agaricomycetes</taxon>
        <taxon>Agaricomycetidae</taxon>
        <taxon>Agaricales</taxon>
        <taxon>Agaricineae</taxon>
        <taxon>Strophariaceae</taxon>
        <taxon>Pholiota</taxon>
    </lineage>
</organism>
<dbReference type="Proteomes" id="UP000807469">
    <property type="component" value="Unassembled WGS sequence"/>
</dbReference>
<feature type="coiled-coil region" evidence="1">
    <location>
        <begin position="319"/>
        <end position="395"/>
    </location>
</feature>
<reference evidence="3" key="1">
    <citation type="submission" date="2020-11" db="EMBL/GenBank/DDBJ databases">
        <authorList>
            <consortium name="DOE Joint Genome Institute"/>
            <person name="Ahrendt S."/>
            <person name="Riley R."/>
            <person name="Andreopoulos W."/>
            <person name="Labutti K."/>
            <person name="Pangilinan J."/>
            <person name="Ruiz-Duenas F.J."/>
            <person name="Barrasa J.M."/>
            <person name="Sanchez-Garcia M."/>
            <person name="Camarero S."/>
            <person name="Miyauchi S."/>
            <person name="Serrano A."/>
            <person name="Linde D."/>
            <person name="Babiker R."/>
            <person name="Drula E."/>
            <person name="Ayuso-Fernandez I."/>
            <person name="Pacheco R."/>
            <person name="Padilla G."/>
            <person name="Ferreira P."/>
            <person name="Barriuso J."/>
            <person name="Kellner H."/>
            <person name="Castanera R."/>
            <person name="Alfaro M."/>
            <person name="Ramirez L."/>
            <person name="Pisabarro A.G."/>
            <person name="Kuo A."/>
            <person name="Tritt A."/>
            <person name="Lipzen A."/>
            <person name="He G."/>
            <person name="Yan M."/>
            <person name="Ng V."/>
            <person name="Cullen D."/>
            <person name="Martin F."/>
            <person name="Rosso M.-N."/>
            <person name="Henrissat B."/>
            <person name="Hibbett D."/>
            <person name="Martinez A.T."/>
            <person name="Grigoriev I.V."/>
        </authorList>
    </citation>
    <scope>NUCLEOTIDE SEQUENCE</scope>
    <source>
        <strain evidence="3">CIRM-BRFM 674</strain>
    </source>
</reference>
<evidence type="ECO:0000256" key="2">
    <source>
        <dbReference type="SAM" id="MobiDB-lite"/>
    </source>
</evidence>
<evidence type="ECO:0000313" key="3">
    <source>
        <dbReference type="EMBL" id="KAF9480207.1"/>
    </source>
</evidence>
<proteinExistence type="predicted"/>
<sequence length="396" mass="43971">MTGTNRIFTLPSRVNMFNGILSFLRSMAHSMSSQSQKAGPTNQTSPPLSDFVPLLTSRHLEIEEYMRLILANAYATTEGQDQLEQHWVVKLEHMKDGGKAQHEHVIATVIDHNKNKIRLSIGRSKGQGNATPKVDKKKSPQQSYNAGAVMALSSLPNSSQDSILKSSPAMDVVQNIGDLTFPGSRVRTVFEPRPSIPLLRLAIIIETVHERNTLYTILRNQCYWFAMLVMGVAMAQGGEVKSYPDKPAKGKTPECEIKYLRPVHISDSTVDSSGVCDIPIQPGPATEPSMTVGDLKTTVGTHNGIPIVALPPKEILSAALESQRRYEEVSQKLAAKKAERKAAEEALKQKIWEQAQRENEEFKRQVWEQARREAAQAVEADIAALRMQLATQKDQR</sequence>
<name>A0A9P5Z2G4_9AGAR</name>
<dbReference type="EMBL" id="MU155198">
    <property type="protein sequence ID" value="KAF9480207.1"/>
    <property type="molecule type" value="Genomic_DNA"/>
</dbReference>
<gene>
    <name evidence="3" type="ORF">BDN70DRAFT_894293</name>
</gene>
<feature type="region of interest" description="Disordered" evidence="2">
    <location>
        <begin position="121"/>
        <end position="141"/>
    </location>
</feature>
<protein>
    <submittedName>
        <fullName evidence="3">Uncharacterized protein</fullName>
    </submittedName>
</protein>
<dbReference type="AlphaFoldDB" id="A0A9P5Z2G4"/>
<evidence type="ECO:0000256" key="1">
    <source>
        <dbReference type="SAM" id="Coils"/>
    </source>
</evidence>
<dbReference type="OrthoDB" id="3099675at2759"/>
<keyword evidence="4" id="KW-1185">Reference proteome</keyword>